<protein>
    <submittedName>
        <fullName evidence="3">RNA polymerase sigma-70 factor, ECF subfamily</fullName>
    </submittedName>
</protein>
<evidence type="ECO:0000313" key="5">
    <source>
        <dbReference type="Proteomes" id="UP000321514"/>
    </source>
</evidence>
<dbReference type="GO" id="GO:0003677">
    <property type="term" value="F:DNA binding"/>
    <property type="evidence" value="ECO:0007669"/>
    <property type="project" value="InterPro"/>
</dbReference>
<evidence type="ECO:0000259" key="1">
    <source>
        <dbReference type="Pfam" id="PF08281"/>
    </source>
</evidence>
<dbReference type="Proteomes" id="UP000183760">
    <property type="component" value="Unassembled WGS sequence"/>
</dbReference>
<dbReference type="GO" id="GO:0016987">
    <property type="term" value="F:sigma factor activity"/>
    <property type="evidence" value="ECO:0007669"/>
    <property type="project" value="InterPro"/>
</dbReference>
<dbReference type="AlphaFoldDB" id="A0A511TB53"/>
<dbReference type="GO" id="GO:0006352">
    <property type="term" value="P:DNA-templated transcription initiation"/>
    <property type="evidence" value="ECO:0007669"/>
    <property type="project" value="InterPro"/>
</dbReference>
<dbReference type="Gene3D" id="1.10.10.10">
    <property type="entry name" value="Winged helix-like DNA-binding domain superfamily/Winged helix DNA-binding domain"/>
    <property type="match status" value="1"/>
</dbReference>
<reference evidence="2 5" key="2">
    <citation type="submission" date="2019-07" db="EMBL/GenBank/DDBJ databases">
        <title>Whole genome shotgun sequence of Myxococcus fulvus NBRC 100333.</title>
        <authorList>
            <person name="Hosoyama A."/>
            <person name="Uohara A."/>
            <person name="Ohji S."/>
            <person name="Ichikawa N."/>
        </authorList>
    </citation>
    <scope>NUCLEOTIDE SEQUENCE [LARGE SCALE GENOMIC DNA]</scope>
    <source>
        <strain evidence="2 5">NBRC 100333</strain>
    </source>
</reference>
<comment type="caution">
    <text evidence="2">The sequence shown here is derived from an EMBL/GenBank/DDBJ whole genome shotgun (WGS) entry which is preliminary data.</text>
</comment>
<reference evidence="3 4" key="1">
    <citation type="submission" date="2016-10" db="EMBL/GenBank/DDBJ databases">
        <authorList>
            <person name="Varghese N."/>
            <person name="Submissions S."/>
        </authorList>
    </citation>
    <scope>NUCLEOTIDE SEQUENCE [LARGE SCALE GENOMIC DNA]</scope>
    <source>
        <strain evidence="3 4">DSM 16525</strain>
    </source>
</reference>
<dbReference type="SUPFAM" id="SSF88659">
    <property type="entry name" value="Sigma3 and sigma4 domains of RNA polymerase sigma factors"/>
    <property type="match status" value="1"/>
</dbReference>
<evidence type="ECO:0000313" key="3">
    <source>
        <dbReference type="EMBL" id="SEU39971.1"/>
    </source>
</evidence>
<dbReference type="CDD" id="cd06171">
    <property type="entry name" value="Sigma70_r4"/>
    <property type="match status" value="1"/>
</dbReference>
<dbReference type="STRING" id="1334629.MFUL124B02_00395"/>
<organism evidence="2 5">
    <name type="scientific">Myxococcus fulvus</name>
    <dbReference type="NCBI Taxonomy" id="33"/>
    <lineage>
        <taxon>Bacteria</taxon>
        <taxon>Pseudomonadati</taxon>
        <taxon>Myxococcota</taxon>
        <taxon>Myxococcia</taxon>
        <taxon>Myxococcales</taxon>
        <taxon>Cystobacterineae</taxon>
        <taxon>Myxococcaceae</taxon>
        <taxon>Myxococcus</taxon>
    </lineage>
</organism>
<dbReference type="NCBIfam" id="TIGR03001">
    <property type="entry name" value="Sig-70_gmx1"/>
    <property type="match status" value="1"/>
</dbReference>
<evidence type="ECO:0000313" key="4">
    <source>
        <dbReference type="Proteomes" id="UP000183760"/>
    </source>
</evidence>
<dbReference type="Gene3D" id="1.10.1740.10">
    <property type="match status" value="1"/>
</dbReference>
<dbReference type="InterPro" id="IPR013249">
    <property type="entry name" value="RNA_pol_sigma70_r4_t2"/>
</dbReference>
<proteinExistence type="predicted"/>
<sequence length="301" mass="33357">MSKQPSRSHLFLQHLSPQARCYAEVPGLEALLDSWLSIARQAWPDVMLPEEDFLRHVATRLSPSDEPAATLAALPVADLYLACACARGLPTAHAALERQLLPRVASALTRVRGGGLDTAEVLQQLRQRLLVPQGGAEPRIAEYQGTGPLAAWLRAAVVRTAFNLQRAEGRRARAEEDAEAEGSAWVERGADVELDYLRRRHQQDFREALAGALASLSPRERTVLRLHVVEGVSLERIGAMYQTHKSTVSRWISQTRQTVLEGARERLAERLQLSADELRSLMRVVHSQLDVSLLGLLREPG</sequence>
<feature type="domain" description="RNA polymerase sigma factor 70 region 4 type 2" evidence="1">
    <location>
        <begin position="207"/>
        <end position="257"/>
    </location>
</feature>
<dbReference type="RefSeq" id="WP_046710283.1">
    <property type="nucleotide sequence ID" value="NZ_BJXR01000046.1"/>
</dbReference>
<dbReference type="InterPro" id="IPR011745">
    <property type="entry name" value="RNA_pol_sigma70_MYXXA"/>
</dbReference>
<dbReference type="InterPro" id="IPR036388">
    <property type="entry name" value="WH-like_DNA-bd_sf"/>
</dbReference>
<dbReference type="NCBIfam" id="TIGR02937">
    <property type="entry name" value="sigma70-ECF"/>
    <property type="match status" value="1"/>
</dbReference>
<gene>
    <name evidence="2" type="ORF">MFU01_64430</name>
    <name evidence="3" type="ORF">SAMN05443572_114255</name>
</gene>
<dbReference type="InterPro" id="IPR014284">
    <property type="entry name" value="RNA_pol_sigma-70_dom"/>
</dbReference>
<name>A0A511TB53_MYXFU</name>
<dbReference type="InterPro" id="IPR013324">
    <property type="entry name" value="RNA_pol_sigma_r3/r4-like"/>
</dbReference>
<dbReference type="OrthoDB" id="5381466at2"/>
<dbReference type="Proteomes" id="UP000321514">
    <property type="component" value="Unassembled WGS sequence"/>
</dbReference>
<keyword evidence="4" id="KW-1185">Reference proteome</keyword>
<evidence type="ECO:0000313" key="2">
    <source>
        <dbReference type="EMBL" id="GEN11406.1"/>
    </source>
</evidence>
<dbReference type="InterPro" id="IPR013325">
    <property type="entry name" value="RNA_pol_sigma_r2"/>
</dbReference>
<dbReference type="SUPFAM" id="SSF88946">
    <property type="entry name" value="Sigma2 domain of RNA polymerase sigma factors"/>
    <property type="match status" value="1"/>
</dbReference>
<dbReference type="Pfam" id="PF08281">
    <property type="entry name" value="Sigma70_r4_2"/>
    <property type="match status" value="1"/>
</dbReference>
<dbReference type="EMBL" id="BJXR01000046">
    <property type="protein sequence ID" value="GEN11406.1"/>
    <property type="molecule type" value="Genomic_DNA"/>
</dbReference>
<accession>A0A511TB53</accession>
<dbReference type="EMBL" id="FOIB01000014">
    <property type="protein sequence ID" value="SEU39971.1"/>
    <property type="molecule type" value="Genomic_DNA"/>
</dbReference>